<dbReference type="SMART" id="SM00345">
    <property type="entry name" value="HTH_GNTR"/>
    <property type="match status" value="1"/>
</dbReference>
<sequence>MEISKKIKEDILNNRLARGVPLRQVKLSNRYDVSRIPIRDALLSLKGEGWLVPHGKAGVMIPALNWKEAEDLYLMRAGLECLLFGMAFDKITNEDIRHAKAFFAELNKESLTLVEKGELNWFFHNALYQAADRPTLLRVVEGLNKQAVRYLGFQYGPLGYRETSQKQHEALLLLIESKDKKLALTYLREHIEKAGKLLTQYLKSLEIKEF</sequence>
<dbReference type="eggNOG" id="COG1802">
    <property type="taxonomic scope" value="Bacteria"/>
</dbReference>
<evidence type="ECO:0000313" key="5">
    <source>
        <dbReference type="EMBL" id="ETX11643.1"/>
    </source>
</evidence>
<dbReference type="Pfam" id="PF00392">
    <property type="entry name" value="GntR"/>
    <property type="match status" value="1"/>
</dbReference>
<dbReference type="InterPro" id="IPR011711">
    <property type="entry name" value="GntR_C"/>
</dbReference>
<dbReference type="GO" id="GO:0003700">
    <property type="term" value="F:DNA-binding transcription factor activity"/>
    <property type="evidence" value="ECO:0007669"/>
    <property type="project" value="InterPro"/>
</dbReference>
<dbReference type="InterPro" id="IPR000524">
    <property type="entry name" value="Tscrpt_reg_HTH_GntR"/>
</dbReference>
<dbReference type="SUPFAM" id="SSF48008">
    <property type="entry name" value="GntR ligand-binding domain-like"/>
    <property type="match status" value="1"/>
</dbReference>
<accession>X7E911</accession>
<dbReference type="SUPFAM" id="SSF46785">
    <property type="entry name" value="Winged helix' DNA-binding domain"/>
    <property type="match status" value="1"/>
</dbReference>
<dbReference type="Pfam" id="PF07729">
    <property type="entry name" value="FCD"/>
    <property type="match status" value="1"/>
</dbReference>
<dbReference type="RefSeq" id="WP_036160073.1">
    <property type="nucleotide sequence ID" value="NZ_JAMB01000003.1"/>
</dbReference>
<dbReference type="InterPro" id="IPR036390">
    <property type="entry name" value="WH_DNA-bd_sf"/>
</dbReference>
<dbReference type="PROSITE" id="PS50949">
    <property type="entry name" value="HTH_GNTR"/>
    <property type="match status" value="1"/>
</dbReference>
<proteinExistence type="predicted"/>
<dbReference type="PANTHER" id="PTHR43537:SF24">
    <property type="entry name" value="GLUCONATE OPERON TRANSCRIPTIONAL REPRESSOR"/>
    <property type="match status" value="1"/>
</dbReference>
<feature type="domain" description="HTH gntR-type" evidence="4">
    <location>
        <begin position="1"/>
        <end position="64"/>
    </location>
</feature>
<keyword evidence="3" id="KW-0804">Transcription</keyword>
<dbReference type="Gene3D" id="1.10.10.10">
    <property type="entry name" value="Winged helix-like DNA-binding domain superfamily/Winged helix DNA-binding domain"/>
    <property type="match status" value="1"/>
</dbReference>
<protein>
    <submittedName>
        <fullName evidence="5">GntR family transcriptional regulator</fullName>
    </submittedName>
</protein>
<dbReference type="STRING" id="1122207.MUS1_10275"/>
<name>X7E911_9GAMM</name>
<keyword evidence="2" id="KW-0238">DNA-binding</keyword>
<dbReference type="InterPro" id="IPR036388">
    <property type="entry name" value="WH-like_DNA-bd_sf"/>
</dbReference>
<keyword evidence="6" id="KW-1185">Reference proteome</keyword>
<reference evidence="5 6" key="1">
    <citation type="submission" date="2014-01" db="EMBL/GenBank/DDBJ databases">
        <title>Marinomonas ushuaiensis DSM 15871 Genome Sequencing.</title>
        <authorList>
            <person name="Lai Q."/>
            <person name="Shao Z.S."/>
        </authorList>
    </citation>
    <scope>NUCLEOTIDE SEQUENCE [LARGE SCALE GENOMIC DNA]</scope>
    <source>
        <strain evidence="5 6">DSM 15871</strain>
    </source>
</reference>
<evidence type="ECO:0000256" key="2">
    <source>
        <dbReference type="ARBA" id="ARBA00023125"/>
    </source>
</evidence>
<dbReference type="PANTHER" id="PTHR43537">
    <property type="entry name" value="TRANSCRIPTIONAL REGULATOR, GNTR FAMILY"/>
    <property type="match status" value="1"/>
</dbReference>
<comment type="caution">
    <text evidence="5">The sequence shown here is derived from an EMBL/GenBank/DDBJ whole genome shotgun (WGS) entry which is preliminary data.</text>
</comment>
<dbReference type="EMBL" id="JAMB01000003">
    <property type="protein sequence ID" value="ETX11643.1"/>
    <property type="molecule type" value="Genomic_DNA"/>
</dbReference>
<dbReference type="SMART" id="SM00895">
    <property type="entry name" value="FCD"/>
    <property type="match status" value="1"/>
</dbReference>
<dbReference type="Gene3D" id="1.20.120.530">
    <property type="entry name" value="GntR ligand-binding domain-like"/>
    <property type="match status" value="1"/>
</dbReference>
<evidence type="ECO:0000259" key="4">
    <source>
        <dbReference type="PROSITE" id="PS50949"/>
    </source>
</evidence>
<gene>
    <name evidence="5" type="ORF">MUS1_10275</name>
</gene>
<evidence type="ECO:0000256" key="3">
    <source>
        <dbReference type="ARBA" id="ARBA00023163"/>
    </source>
</evidence>
<dbReference type="PATRIC" id="fig|1122207.3.peg.1200"/>
<evidence type="ECO:0000256" key="1">
    <source>
        <dbReference type="ARBA" id="ARBA00023015"/>
    </source>
</evidence>
<dbReference type="InterPro" id="IPR008920">
    <property type="entry name" value="TF_FadR/GntR_C"/>
</dbReference>
<evidence type="ECO:0000313" key="6">
    <source>
        <dbReference type="Proteomes" id="UP000054058"/>
    </source>
</evidence>
<organism evidence="5 6">
    <name type="scientific">Marinomonas ushuaiensis DSM 15871</name>
    <dbReference type="NCBI Taxonomy" id="1122207"/>
    <lineage>
        <taxon>Bacteria</taxon>
        <taxon>Pseudomonadati</taxon>
        <taxon>Pseudomonadota</taxon>
        <taxon>Gammaproteobacteria</taxon>
        <taxon>Oceanospirillales</taxon>
        <taxon>Oceanospirillaceae</taxon>
        <taxon>Marinomonas</taxon>
    </lineage>
</organism>
<dbReference type="Proteomes" id="UP000054058">
    <property type="component" value="Unassembled WGS sequence"/>
</dbReference>
<keyword evidence="1" id="KW-0805">Transcription regulation</keyword>
<dbReference type="AlphaFoldDB" id="X7E911"/>
<dbReference type="OrthoDB" id="9799812at2"/>
<dbReference type="GO" id="GO:0003677">
    <property type="term" value="F:DNA binding"/>
    <property type="evidence" value="ECO:0007669"/>
    <property type="project" value="UniProtKB-KW"/>
</dbReference>